<keyword evidence="1" id="KW-0732">Signal</keyword>
<feature type="signal peptide" evidence="1">
    <location>
        <begin position="1"/>
        <end position="25"/>
    </location>
</feature>
<dbReference type="AlphaFoldDB" id="A0A1I0BFG4"/>
<dbReference type="Proteomes" id="UP000199568">
    <property type="component" value="Unassembled WGS sequence"/>
</dbReference>
<name>A0A1I0BFG4_9FIRM</name>
<accession>A0A1I0BFG4</accession>
<evidence type="ECO:0000256" key="1">
    <source>
        <dbReference type="SAM" id="SignalP"/>
    </source>
</evidence>
<keyword evidence="3" id="KW-1185">Reference proteome</keyword>
<protein>
    <submittedName>
        <fullName evidence="2">Uncharacterized protein</fullName>
    </submittedName>
</protein>
<evidence type="ECO:0000313" key="2">
    <source>
        <dbReference type="EMBL" id="SET05617.1"/>
    </source>
</evidence>
<gene>
    <name evidence="2" type="ORF">SAMN05660297_01243</name>
</gene>
<proteinExistence type="predicted"/>
<feature type="chain" id="PRO_5011526051" evidence="1">
    <location>
        <begin position="26"/>
        <end position="139"/>
    </location>
</feature>
<organism evidence="2 3">
    <name type="scientific">Natronincola peptidivorans</name>
    <dbReference type="NCBI Taxonomy" id="426128"/>
    <lineage>
        <taxon>Bacteria</taxon>
        <taxon>Bacillati</taxon>
        <taxon>Bacillota</taxon>
        <taxon>Clostridia</taxon>
        <taxon>Peptostreptococcales</taxon>
        <taxon>Natronincolaceae</taxon>
        <taxon>Natronincola</taxon>
    </lineage>
</organism>
<dbReference type="EMBL" id="FOHU01000004">
    <property type="protein sequence ID" value="SET05617.1"/>
    <property type="molecule type" value="Genomic_DNA"/>
</dbReference>
<dbReference type="RefSeq" id="WP_090440926.1">
    <property type="nucleotide sequence ID" value="NZ_FOHU01000004.1"/>
</dbReference>
<evidence type="ECO:0000313" key="3">
    <source>
        <dbReference type="Proteomes" id="UP000199568"/>
    </source>
</evidence>
<reference evidence="2 3" key="1">
    <citation type="submission" date="2016-10" db="EMBL/GenBank/DDBJ databases">
        <authorList>
            <person name="de Groot N.N."/>
        </authorList>
    </citation>
    <scope>NUCLEOTIDE SEQUENCE [LARGE SCALE GENOMIC DNA]</scope>
    <source>
        <strain evidence="2 3">DSM 18979</strain>
    </source>
</reference>
<sequence>MKNKKLVIMTAVLISTISIGGYVFAQETSEEKTSNNSEKIIMEASATMGTNNYCGNRQEMIQIMRENGYGDMAKWMEEGDFESMDKFMNNLTDEDYQKMIDLMNQNGYGDLSGMMNIHNSMTGDNNSKFKMMGNMMNRF</sequence>
<dbReference type="OrthoDB" id="1931737at2"/>